<dbReference type="EnsemblMetazoa" id="tetur09g04240.1">
    <property type="protein sequence ID" value="tetur09g04240.1"/>
    <property type="gene ID" value="tetur09g04240"/>
</dbReference>
<reference evidence="6" key="1">
    <citation type="submission" date="2011-08" db="EMBL/GenBank/DDBJ databases">
        <authorList>
            <person name="Rombauts S."/>
        </authorList>
    </citation>
    <scope>NUCLEOTIDE SEQUENCE</scope>
    <source>
        <strain evidence="6">London</strain>
    </source>
</reference>
<dbReference type="Pfam" id="PF23647">
    <property type="entry name" value="TRAPPC13_M"/>
    <property type="match status" value="1"/>
</dbReference>
<dbReference type="Pfam" id="PF06159">
    <property type="entry name" value="TRAPPC13_N"/>
    <property type="match status" value="1"/>
</dbReference>
<dbReference type="InterPro" id="IPR055429">
    <property type="entry name" value="TRAPPC13_M"/>
</dbReference>
<comment type="similarity">
    <text evidence="1">Belongs to the TRAPPC13 family.</text>
</comment>
<dbReference type="HOGENOM" id="CLU_027041_0_0_1"/>
<dbReference type="InterPro" id="IPR010378">
    <property type="entry name" value="TRAPPC13"/>
</dbReference>
<dbReference type="STRING" id="32264.T1KDU6"/>
<reference evidence="5" key="2">
    <citation type="submission" date="2015-06" db="UniProtKB">
        <authorList>
            <consortium name="EnsemblMetazoa"/>
        </authorList>
    </citation>
    <scope>IDENTIFICATION</scope>
</reference>
<dbReference type="InterPro" id="IPR055427">
    <property type="entry name" value="TRAPPC13_N"/>
</dbReference>
<dbReference type="AlphaFoldDB" id="T1KDU6"/>
<keyword evidence="6" id="KW-1185">Reference proteome</keyword>
<feature type="domain" description="Trafficking protein particle complex subunit 13 middle" evidence="4">
    <location>
        <begin position="162"/>
        <end position="285"/>
    </location>
</feature>
<evidence type="ECO:0000259" key="2">
    <source>
        <dbReference type="Pfam" id="PF06159"/>
    </source>
</evidence>
<feature type="domain" description="Trafficking protein particle complex subunit 13 C-terminal" evidence="3">
    <location>
        <begin position="298"/>
        <end position="395"/>
    </location>
</feature>
<evidence type="ECO:0000259" key="3">
    <source>
        <dbReference type="Pfam" id="PF23643"/>
    </source>
</evidence>
<evidence type="ECO:0000313" key="5">
    <source>
        <dbReference type="EnsemblMetazoa" id="tetur09g04240.1"/>
    </source>
</evidence>
<dbReference type="PANTHER" id="PTHR13134:SF3">
    <property type="entry name" value="TRAFFICKING PROTEIN PARTICLE COMPLEX SUBUNIT 13"/>
    <property type="match status" value="1"/>
</dbReference>
<accession>T1KDU6</accession>
<organism evidence="5 6">
    <name type="scientific">Tetranychus urticae</name>
    <name type="common">Two-spotted spider mite</name>
    <dbReference type="NCBI Taxonomy" id="32264"/>
    <lineage>
        <taxon>Eukaryota</taxon>
        <taxon>Metazoa</taxon>
        <taxon>Ecdysozoa</taxon>
        <taxon>Arthropoda</taxon>
        <taxon>Chelicerata</taxon>
        <taxon>Arachnida</taxon>
        <taxon>Acari</taxon>
        <taxon>Acariformes</taxon>
        <taxon>Trombidiformes</taxon>
        <taxon>Prostigmata</taxon>
        <taxon>Eleutherengona</taxon>
        <taxon>Raphignathae</taxon>
        <taxon>Tetranychoidea</taxon>
        <taxon>Tetranychidae</taxon>
        <taxon>Tetranychus</taxon>
    </lineage>
</organism>
<dbReference type="InterPro" id="IPR055428">
    <property type="entry name" value="TRAPPC13_C"/>
</dbReference>
<name>T1KDU6_TETUR</name>
<dbReference type="Pfam" id="PF23643">
    <property type="entry name" value="TRAPPC13_C"/>
    <property type="match status" value="1"/>
</dbReference>
<sequence length="401" mass="46389">MDNRTDLISIRVNRVVSRDVKTDHFMEPGEFERLLLADDNFETDSIGKQFVDKWRRLPKSLSQIFLGETFCFSIMVVNDSVTEPVKDVSVKIDLQFANDRMINIGFLKSPLLDSKQSLDEIKHYEIKDLGSHVLIFSISYRTVTDEPHIFRKYFKFQVEKPLDVKTKFYNAESDEVYLEALLQNLTNLPICLERVTLEPSQYFNVKGLNKVTIDGEEQWVFGKINRFNPMESRQYLFCLTPKPEVKANLKLLRSVTVIGRLDIVWISGIAVPGHLQTSPLERMAPNYVDIRLTIEGIPSQAELRHKFNITFRITNYCDFDIEPALIFDNKDEKQAILWLGVSGKVLDRISPHQCYDFTLTAYPIDTGLQAIPKVKISDTLSKNFYEFDEMAYVFINDPKSV</sequence>
<dbReference type="PANTHER" id="PTHR13134">
    <property type="entry name" value="TRAFFICKING PROTEIN PARTICLE COMPLEX SUBUNIT 13"/>
    <property type="match status" value="1"/>
</dbReference>
<dbReference type="eggNOG" id="KOG2625">
    <property type="taxonomic scope" value="Eukaryota"/>
</dbReference>
<dbReference type="OrthoDB" id="6485696at2759"/>
<dbReference type="KEGG" id="tut:107363195"/>
<evidence type="ECO:0008006" key="7">
    <source>
        <dbReference type="Google" id="ProtNLM"/>
    </source>
</evidence>
<dbReference type="Proteomes" id="UP000015104">
    <property type="component" value="Unassembled WGS sequence"/>
</dbReference>
<evidence type="ECO:0000313" key="6">
    <source>
        <dbReference type="Proteomes" id="UP000015104"/>
    </source>
</evidence>
<evidence type="ECO:0000259" key="4">
    <source>
        <dbReference type="Pfam" id="PF23647"/>
    </source>
</evidence>
<dbReference type="EMBL" id="CAEY01002026">
    <property type="status" value="NOT_ANNOTATED_CDS"/>
    <property type="molecule type" value="Genomic_DNA"/>
</dbReference>
<proteinExistence type="inferred from homology"/>
<dbReference type="GO" id="GO:1990072">
    <property type="term" value="C:TRAPPIII protein complex"/>
    <property type="evidence" value="ECO:0007669"/>
    <property type="project" value="TreeGrafter"/>
</dbReference>
<evidence type="ECO:0000256" key="1">
    <source>
        <dbReference type="ARBA" id="ARBA00010785"/>
    </source>
</evidence>
<protein>
    <recommendedName>
        <fullName evidence="7">Trafficking protein particle complex subunit 13</fullName>
    </recommendedName>
</protein>
<dbReference type="OMA" id="YLCVHNG"/>
<gene>
    <name evidence="5" type="primary">107363195</name>
</gene>
<feature type="domain" description="Trafficking protein particle complex subunit 13 N-terminal" evidence="2">
    <location>
        <begin position="51"/>
        <end position="158"/>
    </location>
</feature>